<dbReference type="RefSeq" id="WP_089755709.1">
    <property type="nucleotide sequence ID" value="NZ_FNKL01000003.1"/>
</dbReference>
<dbReference type="AlphaFoldDB" id="A0A1H1CUN0"/>
<dbReference type="EMBL" id="FNKL01000003">
    <property type="protein sequence ID" value="SDQ67276.1"/>
    <property type="molecule type" value="Genomic_DNA"/>
</dbReference>
<reference evidence="2" key="1">
    <citation type="submission" date="2016-10" db="EMBL/GenBank/DDBJ databases">
        <authorList>
            <person name="Varghese N."/>
            <person name="Submissions S."/>
        </authorList>
    </citation>
    <scope>NUCLEOTIDE SEQUENCE [LARGE SCALE GENOMIC DNA]</scope>
    <source>
        <strain evidence="2">DSM 17072</strain>
    </source>
</reference>
<dbReference type="OrthoDB" id="1248080at2"/>
<evidence type="ECO:0000313" key="2">
    <source>
        <dbReference type="Proteomes" id="UP000199627"/>
    </source>
</evidence>
<sequence>MKKIIFILLCFSQIVFAQHKKKKVEKIPLKQQIEKYKTPDDQLLNGTLKGSKWYFDMKNYKEGKLYLNKDNTKPDVLNFVDDKKIQININQKNCKSLIRGTYEILKNDGSTTMPMGYHPFKITSLAQKCAENLSGFLSGAVDVFFDENSQVIELTEGENFPPIVPGQ</sequence>
<organism evidence="1 2">
    <name type="scientific">Chryseobacterium soldanellicola</name>
    <dbReference type="NCBI Taxonomy" id="311333"/>
    <lineage>
        <taxon>Bacteria</taxon>
        <taxon>Pseudomonadati</taxon>
        <taxon>Bacteroidota</taxon>
        <taxon>Flavobacteriia</taxon>
        <taxon>Flavobacteriales</taxon>
        <taxon>Weeksellaceae</taxon>
        <taxon>Chryseobacterium group</taxon>
        <taxon>Chryseobacterium</taxon>
    </lineage>
</organism>
<name>A0A1H1CUN0_9FLAO</name>
<evidence type="ECO:0000313" key="1">
    <source>
        <dbReference type="EMBL" id="SDQ67276.1"/>
    </source>
</evidence>
<keyword evidence="2" id="KW-1185">Reference proteome</keyword>
<proteinExistence type="predicted"/>
<protein>
    <submittedName>
        <fullName evidence="1">Uncharacterized protein</fullName>
    </submittedName>
</protein>
<accession>A0A1H1CUN0</accession>
<dbReference type="Proteomes" id="UP000199627">
    <property type="component" value="Unassembled WGS sequence"/>
</dbReference>
<gene>
    <name evidence="1" type="ORF">SAMN05421664_2105</name>
</gene>